<name>A0A1G2F4N0_9BACT</name>
<protein>
    <submittedName>
        <fullName evidence="1">Uncharacterized protein</fullName>
    </submittedName>
</protein>
<reference evidence="1 2" key="1">
    <citation type="journal article" date="2016" name="Nat. Commun.">
        <title>Thousands of microbial genomes shed light on interconnected biogeochemical processes in an aquifer system.</title>
        <authorList>
            <person name="Anantharaman K."/>
            <person name="Brown C.T."/>
            <person name="Hug L.A."/>
            <person name="Sharon I."/>
            <person name="Castelle C.J."/>
            <person name="Probst A.J."/>
            <person name="Thomas B.C."/>
            <person name="Singh A."/>
            <person name="Wilkins M.J."/>
            <person name="Karaoz U."/>
            <person name="Brodie E.L."/>
            <person name="Williams K.H."/>
            <person name="Hubbard S.S."/>
            <person name="Banfield J.F."/>
        </authorList>
    </citation>
    <scope>NUCLEOTIDE SEQUENCE [LARGE SCALE GENOMIC DNA]</scope>
</reference>
<dbReference type="STRING" id="1801990.A2V69_02985"/>
<comment type="caution">
    <text evidence="1">The sequence shown here is derived from an EMBL/GenBank/DDBJ whole genome shotgun (WGS) entry which is preliminary data.</text>
</comment>
<organism evidence="1 2">
    <name type="scientific">Candidatus Portnoybacteria bacterium RBG_13_40_8</name>
    <dbReference type="NCBI Taxonomy" id="1801990"/>
    <lineage>
        <taxon>Bacteria</taxon>
        <taxon>Candidatus Portnoyibacteriota</taxon>
    </lineage>
</organism>
<dbReference type="AlphaFoldDB" id="A0A1G2F4N0"/>
<dbReference type="Proteomes" id="UP000177810">
    <property type="component" value="Unassembled WGS sequence"/>
</dbReference>
<evidence type="ECO:0000313" key="2">
    <source>
        <dbReference type="Proteomes" id="UP000177810"/>
    </source>
</evidence>
<gene>
    <name evidence="1" type="ORF">A2V69_02985</name>
</gene>
<proteinExistence type="predicted"/>
<accession>A0A1G2F4N0</accession>
<evidence type="ECO:0000313" key="1">
    <source>
        <dbReference type="EMBL" id="OGZ32943.1"/>
    </source>
</evidence>
<sequence>MNILNPVWGSKILNKGGEKVSRLNWKFKIVFFLLPFLLYMAECDFSCKTLTTPDPIDPNPPEVKYYTYEILYERPLGSLIDESSDPLDVCLEIHEKGGGLRGPYYIFTKLSDYAFIATSREIAAESLVKIWTLDKGRWKERTGETGLIWGNPHTVGDIFTLKCVQTGFQKKLLKIEDYRMSNMPVGYEAYRASCKIQLDGTITDE</sequence>
<dbReference type="EMBL" id="MHMT01000010">
    <property type="protein sequence ID" value="OGZ32943.1"/>
    <property type="molecule type" value="Genomic_DNA"/>
</dbReference>